<dbReference type="Proteomes" id="UP000762676">
    <property type="component" value="Unassembled WGS sequence"/>
</dbReference>
<evidence type="ECO:0000313" key="2">
    <source>
        <dbReference type="Proteomes" id="UP000762676"/>
    </source>
</evidence>
<name>A0AAV4IZD3_9GAST</name>
<proteinExistence type="predicted"/>
<accession>A0AAV4IZD3</accession>
<dbReference type="AlphaFoldDB" id="A0AAV4IZD3"/>
<gene>
    <name evidence="1" type="ORF">ElyMa_004921100</name>
</gene>
<dbReference type="EMBL" id="BMAT01009857">
    <property type="protein sequence ID" value="GFS14990.1"/>
    <property type="molecule type" value="Genomic_DNA"/>
</dbReference>
<keyword evidence="2" id="KW-1185">Reference proteome</keyword>
<reference evidence="1 2" key="1">
    <citation type="journal article" date="2021" name="Elife">
        <title>Chloroplast acquisition without the gene transfer in kleptoplastic sea slugs, Plakobranchus ocellatus.</title>
        <authorList>
            <person name="Maeda T."/>
            <person name="Takahashi S."/>
            <person name="Yoshida T."/>
            <person name="Shimamura S."/>
            <person name="Takaki Y."/>
            <person name="Nagai Y."/>
            <person name="Toyoda A."/>
            <person name="Suzuki Y."/>
            <person name="Arimoto A."/>
            <person name="Ishii H."/>
            <person name="Satoh N."/>
            <person name="Nishiyama T."/>
            <person name="Hasebe M."/>
            <person name="Maruyama T."/>
            <person name="Minagawa J."/>
            <person name="Obokata J."/>
            <person name="Shigenobu S."/>
        </authorList>
    </citation>
    <scope>NUCLEOTIDE SEQUENCE [LARGE SCALE GENOMIC DNA]</scope>
</reference>
<organism evidence="1 2">
    <name type="scientific">Elysia marginata</name>
    <dbReference type="NCBI Taxonomy" id="1093978"/>
    <lineage>
        <taxon>Eukaryota</taxon>
        <taxon>Metazoa</taxon>
        <taxon>Spiralia</taxon>
        <taxon>Lophotrochozoa</taxon>
        <taxon>Mollusca</taxon>
        <taxon>Gastropoda</taxon>
        <taxon>Heterobranchia</taxon>
        <taxon>Euthyneura</taxon>
        <taxon>Panpulmonata</taxon>
        <taxon>Sacoglossa</taxon>
        <taxon>Placobranchoidea</taxon>
        <taxon>Plakobranchidae</taxon>
        <taxon>Elysia</taxon>
    </lineage>
</organism>
<comment type="caution">
    <text evidence="1">The sequence shown here is derived from an EMBL/GenBank/DDBJ whole genome shotgun (WGS) entry which is preliminary data.</text>
</comment>
<protein>
    <submittedName>
        <fullName evidence="1">Uncharacterized protein</fullName>
    </submittedName>
</protein>
<sequence length="87" mass="9673">MATVLELIKASKMPHFQIAIAANFRFRGFISRLSVHGNFYVNRLAGLVLCLVCSPSRLGSTGPLATELEEQCLLSRLDECHLGWRVV</sequence>
<evidence type="ECO:0000313" key="1">
    <source>
        <dbReference type="EMBL" id="GFS14990.1"/>
    </source>
</evidence>